<evidence type="ECO:0000256" key="2">
    <source>
        <dbReference type="ARBA" id="ARBA00022553"/>
    </source>
</evidence>
<evidence type="ECO:0000313" key="7">
    <source>
        <dbReference type="EMBL" id="TNM95726.1"/>
    </source>
</evidence>
<gene>
    <name evidence="7" type="ORF">fugu_016809</name>
</gene>
<feature type="region of interest" description="Disordered" evidence="6">
    <location>
        <begin position="1772"/>
        <end position="1798"/>
    </location>
</feature>
<evidence type="ECO:0000256" key="5">
    <source>
        <dbReference type="SAM" id="Coils"/>
    </source>
</evidence>
<evidence type="ECO:0000256" key="3">
    <source>
        <dbReference type="ARBA" id="ARBA00022737"/>
    </source>
</evidence>
<organism evidence="7 8">
    <name type="scientific">Takifugu bimaculatus</name>
    <dbReference type="NCBI Taxonomy" id="433685"/>
    <lineage>
        <taxon>Eukaryota</taxon>
        <taxon>Metazoa</taxon>
        <taxon>Chordata</taxon>
        <taxon>Craniata</taxon>
        <taxon>Vertebrata</taxon>
        <taxon>Euteleostomi</taxon>
        <taxon>Actinopterygii</taxon>
        <taxon>Neopterygii</taxon>
        <taxon>Teleostei</taxon>
        <taxon>Neoteleostei</taxon>
        <taxon>Acanthomorphata</taxon>
        <taxon>Eupercaria</taxon>
        <taxon>Tetraodontiformes</taxon>
        <taxon>Tetradontoidea</taxon>
        <taxon>Tetraodontidae</taxon>
        <taxon>Takifugu</taxon>
    </lineage>
</organism>
<keyword evidence="3" id="KW-0677">Repeat</keyword>
<feature type="coiled-coil region" evidence="5">
    <location>
        <begin position="1634"/>
        <end position="1689"/>
    </location>
</feature>
<dbReference type="PANTHER" id="PTHR14514:SF4">
    <property type="entry name" value="NESPRIN-2"/>
    <property type="match status" value="1"/>
</dbReference>
<evidence type="ECO:0008006" key="9">
    <source>
        <dbReference type="Google" id="ProtNLM"/>
    </source>
</evidence>
<dbReference type="Gene3D" id="1.20.58.60">
    <property type="match status" value="1"/>
</dbReference>
<keyword evidence="5" id="KW-0175">Coiled coil</keyword>
<evidence type="ECO:0000313" key="8">
    <source>
        <dbReference type="Proteomes" id="UP000516260"/>
    </source>
</evidence>
<keyword evidence="2" id="KW-0597">Phosphoprotein</keyword>
<feature type="compositionally biased region" description="Basic and acidic residues" evidence="6">
    <location>
        <begin position="354"/>
        <end position="369"/>
    </location>
</feature>
<keyword evidence="8" id="KW-1185">Reference proteome</keyword>
<reference evidence="7 8" key="1">
    <citation type="submission" date="2019-04" db="EMBL/GenBank/DDBJ databases">
        <title>The sequence and de novo assembly of Takifugu bimaculatus genome using PacBio and Hi-C technologies.</title>
        <authorList>
            <person name="Xu P."/>
            <person name="Liu B."/>
            <person name="Zhou Z."/>
        </authorList>
    </citation>
    <scope>NUCLEOTIDE SEQUENCE [LARGE SCALE GENOMIC DNA]</scope>
    <source>
        <strain evidence="7">TB-2018</strain>
        <tissue evidence="7">Muscle</tissue>
    </source>
</reference>
<dbReference type="Proteomes" id="UP000516260">
    <property type="component" value="Chromosome 18"/>
</dbReference>
<evidence type="ECO:0000256" key="4">
    <source>
        <dbReference type="ARBA" id="ARBA00023136"/>
    </source>
</evidence>
<evidence type="ECO:0000256" key="6">
    <source>
        <dbReference type="SAM" id="MobiDB-lite"/>
    </source>
</evidence>
<dbReference type="EMBL" id="SWLE01000010">
    <property type="protein sequence ID" value="TNM95726.1"/>
    <property type="molecule type" value="Genomic_DNA"/>
</dbReference>
<comment type="caution">
    <text evidence="7">The sequence shown here is derived from an EMBL/GenBank/DDBJ whole genome shotgun (WGS) entry which is preliminary data.</text>
</comment>
<dbReference type="PANTHER" id="PTHR14514">
    <property type="entry name" value="PKA ANCHORING PROTEIN"/>
    <property type="match status" value="1"/>
</dbReference>
<feature type="region of interest" description="Disordered" evidence="6">
    <location>
        <begin position="24"/>
        <end position="78"/>
    </location>
</feature>
<evidence type="ECO:0000256" key="1">
    <source>
        <dbReference type="ARBA" id="ARBA00004308"/>
    </source>
</evidence>
<protein>
    <recommendedName>
        <fullName evidence="9">KASH domain-containing protein</fullName>
    </recommendedName>
</protein>
<feature type="region of interest" description="Disordered" evidence="6">
    <location>
        <begin position="342"/>
        <end position="369"/>
    </location>
</feature>
<feature type="compositionally biased region" description="Basic and acidic residues" evidence="6">
    <location>
        <begin position="24"/>
        <end position="47"/>
    </location>
</feature>
<accession>A0A4Z2BVW1</accession>
<proteinExistence type="predicted"/>
<keyword evidence="4" id="KW-0472">Membrane</keyword>
<name>A0A4Z2BVW1_9TELE</name>
<comment type="subcellular location">
    <subcellularLocation>
        <location evidence="1">Endomembrane system</location>
    </subcellularLocation>
</comment>
<sequence length="1908" mass="215323">MKGPEQKQLISSQNLTYLEFEQEAHTEVKEEAVSDAKVSPRDVHDAADSLAGVEPKEESSISLETVNEGKGVTTNEVQSEGTIVMGGASESSALPVPADQKAIDAKESDEDANKNIPGPKMDTMEIEVVSLALPMAKTTSTLEEMASVASPQEVESSSEVICAEQIWTEGTSSLQTHAEAGKDAVETDTQPTVFRSFREVQELWGTEPHSQLLQGMQQEDGPEALMTTSSDLENCRNRLVSKVLSCKNHPIRLEVTAMAQQLQEAQECRDAAQSRLTGLSEARAADADGSDDLDLMEDKWSAALQDAAAVIQQKEAELQLVTDYNQQSQSVKTTLESLRMQLGAAQMSPEESSSEQRERLSSLKKETEESRASLEQMVVAFDTLAPHLSQSERMTAQNEIRDLQESWSSLERDIDRTLIQTELYSVETSNLLSSISNLHTNLETICKDVEAKYPDAQWSCRKAKELLVANAEVKAAQQQHLQLQRLSEPLSLNSCWEKELTEVQQGLQKVRDQLAHTEGLVTSCMQRSGNPIMEKMMVVMKDGLSWAKQTECIIEGRRTKVALLPEEVHQQLRDLKKLQLEVIAKQGQLRTLVEEVTELLPELDQAEEVPVVNSTLELLQELSKLTTEKLTSAVGQVESGLQTREKLTEQIADLDSWVMAHLLREASKSADEDLSLAELDRRSGQTQENVVEAEKQLTVCEDLLMKINDISSELSITENSKLLKKLTNLKEDIQAIRNYERANKKDLNDHTQVIALSNEGLNTVEKSLMQMLVDVGRHRYPITKDSLQALEPLKHMVLEHKSQIDLLQPWVPQERVKELYSVVSELLSKMAALERNSRDHETYLSMRQCVEDLRENIQEQVHQTKGASMGQEERYKLCQTLILKIPLIKSLSEETHSKLQMISASLYPSQLNAEQQRLKLHQESLETLEVTLHNNLSIIERDILEDLDLDSEEKATLAFLQRTQKELQRTPVLEPDEAAVQKEYQKIMTLKVMIKSRMRVVEFLRTRKRPRLEGEFQNLKDLKDKVISECDSKMVNISQAREPLRSYTCAVKQAAQFLRDIKLSLQPPQGPAGLCSERIEETQRAVHALQQHFQIHVEHLQDQVIVHPYLSPQKVQQLQETILSQLLVRMSTLQAKGHIQLEHLSRCAENNRKYTQCHEETLQSVKDIEENLLQVTRQKLAFLADCVEQHDQLTTLGEEVEAQLRCLKDLKECCTEQSCSRRREATLAALWRRLSRLHHCTWKLATRSEDRITEWSEISDTVEKASVVLEQVEAELPDGAGVKASSEELQDLLQSWEQYQDRLDCEQRALSALELRTARLLGVPAHLEQAPPTPLCQKLQMMQARYSSVKKRSGEGLEVARMELEEREKVREELHGVQLWLEAADVLLNEMEQGRSTEELQEVHRQLCTQKALLQAMMDRMKRKYSDVQLLVPVELHGLLQEVQQSVQELEVKVVEAVDRSGPAYRLDAKLSEIQTGLRSVRQKLEQRSSTVAQAEDTQKRVWDELDTWHSCLAQLESDAQDLEKPEDTVTITDKLTEVQQLHSQLAKQAERRTALIGKVNPWLQEHQEMINSSDSWMSEAQSWLAAPCTYAGAKCLSGRVRALQRVLDDSAQIRTALQGFGSVLEEMSQVCDVTALQEQLLTADRRVAEVQERFAAPLSQLQHAVTKVESIEREVRQLEKDVAEIKKVLVSPESCPSLQKQRFKMVEQRVGSMRATVAQIQRCKPDLGLPGNAEETLTVFTVVNQLQILLQDLEKKVPALFTQQPLNPAQSRVLTAEQTSSSSPISESSHLEAERDQTEGRIGIAHLGEDVLKRSGAALLTVERPEQRSPAAPQVRSTNGCFQEPEVQVGQTGRLSSSLKPLRQVHQRLPQNHRVRSEPSLSPTAWDVLFRSPDETFILSGSLVGSR</sequence>